<dbReference type="EMBL" id="AC153125">
    <property type="protein sequence ID" value="ABE87626.1"/>
    <property type="molecule type" value="Genomic_DNA"/>
</dbReference>
<organism evidence="1">
    <name type="scientific">Medicago truncatula</name>
    <name type="common">Barrel medic</name>
    <name type="synonym">Medicago tribuloides</name>
    <dbReference type="NCBI Taxonomy" id="3880"/>
    <lineage>
        <taxon>Eukaryota</taxon>
        <taxon>Viridiplantae</taxon>
        <taxon>Streptophyta</taxon>
        <taxon>Embryophyta</taxon>
        <taxon>Tracheophyta</taxon>
        <taxon>Spermatophyta</taxon>
        <taxon>Magnoliopsida</taxon>
        <taxon>eudicotyledons</taxon>
        <taxon>Gunneridae</taxon>
        <taxon>Pentapetalae</taxon>
        <taxon>rosids</taxon>
        <taxon>fabids</taxon>
        <taxon>Fabales</taxon>
        <taxon>Fabaceae</taxon>
        <taxon>Papilionoideae</taxon>
        <taxon>50 kb inversion clade</taxon>
        <taxon>NPAAA clade</taxon>
        <taxon>Hologalegina</taxon>
        <taxon>IRL clade</taxon>
        <taxon>Trifolieae</taxon>
        <taxon>Medicago</taxon>
    </lineage>
</organism>
<accession>Q1RU56</accession>
<reference evidence="1" key="2">
    <citation type="submission" date="2007-04" db="EMBL/GenBank/DDBJ databases">
        <authorList>
            <consortium name="The International Medicago Genome Annotation Group"/>
        </authorList>
    </citation>
    <scope>NUCLEOTIDE SEQUENCE</scope>
</reference>
<protein>
    <submittedName>
        <fullName evidence="1">Uncharacterized protein</fullName>
    </submittedName>
</protein>
<sequence>MAHSNTLSFTWFSCLYKRLLNTPQPRISPDSYHPQSTTGSLPLTTFRKTKCYIKHNSDPLGLV</sequence>
<evidence type="ECO:0000313" key="1">
    <source>
        <dbReference type="EMBL" id="ABE87626.1"/>
    </source>
</evidence>
<name>Q1RU56_MEDTR</name>
<reference evidence="1" key="1">
    <citation type="submission" date="2006-03" db="EMBL/GenBank/DDBJ databases">
        <authorList>
            <person name="Lin S."/>
            <person name="Dixon R."/>
            <person name="May G."/>
            <person name="Sumner L."/>
            <person name="Gonzales B."/>
            <person name="Cook D."/>
            <person name="Kim D."/>
            <person name="Young N."/>
            <person name="Cannon S."/>
            <person name="Roe B.A."/>
        </authorList>
    </citation>
    <scope>NUCLEOTIDE SEQUENCE</scope>
</reference>
<gene>
    <name evidence="1" type="ORF">MtrDRAFT_AC153125g11v2</name>
</gene>
<dbReference type="AlphaFoldDB" id="Q1RU56"/>
<proteinExistence type="predicted"/>